<dbReference type="AlphaFoldDB" id="A0AA88U151"/>
<accession>A0AA88U151</accession>
<dbReference type="Proteomes" id="UP001187343">
    <property type="component" value="Unassembled WGS sequence"/>
</dbReference>
<evidence type="ECO:0000313" key="2">
    <source>
        <dbReference type="EMBL" id="KAK2903627.1"/>
    </source>
</evidence>
<dbReference type="EMBL" id="JAUYZG010000007">
    <property type="protein sequence ID" value="KAK2903627.1"/>
    <property type="molecule type" value="Genomic_DNA"/>
</dbReference>
<gene>
    <name evidence="2" type="ORF">Q8A67_008340</name>
</gene>
<feature type="region of interest" description="Disordered" evidence="1">
    <location>
        <begin position="1"/>
        <end position="26"/>
    </location>
</feature>
<name>A0AA88U151_9TELE</name>
<organism evidence="2 3">
    <name type="scientific">Cirrhinus molitorella</name>
    <name type="common">mud carp</name>
    <dbReference type="NCBI Taxonomy" id="172907"/>
    <lineage>
        <taxon>Eukaryota</taxon>
        <taxon>Metazoa</taxon>
        <taxon>Chordata</taxon>
        <taxon>Craniata</taxon>
        <taxon>Vertebrata</taxon>
        <taxon>Euteleostomi</taxon>
        <taxon>Actinopterygii</taxon>
        <taxon>Neopterygii</taxon>
        <taxon>Teleostei</taxon>
        <taxon>Ostariophysi</taxon>
        <taxon>Cypriniformes</taxon>
        <taxon>Cyprinidae</taxon>
        <taxon>Labeoninae</taxon>
        <taxon>Labeonini</taxon>
        <taxon>Cirrhinus</taxon>
    </lineage>
</organism>
<feature type="compositionally biased region" description="Basic and acidic residues" evidence="1">
    <location>
        <begin position="11"/>
        <end position="26"/>
    </location>
</feature>
<reference evidence="2" key="1">
    <citation type="submission" date="2023-08" db="EMBL/GenBank/DDBJ databases">
        <title>Chromosome-level Genome Assembly of mud carp (Cirrhinus molitorella).</title>
        <authorList>
            <person name="Liu H."/>
        </authorList>
    </citation>
    <scope>NUCLEOTIDE SEQUENCE</scope>
    <source>
        <strain evidence="2">Prfri</strain>
        <tissue evidence="2">Muscle</tissue>
    </source>
</reference>
<comment type="caution">
    <text evidence="2">The sequence shown here is derived from an EMBL/GenBank/DDBJ whole genome shotgun (WGS) entry which is preliminary data.</text>
</comment>
<protein>
    <submittedName>
        <fullName evidence="2">Uncharacterized protein</fullName>
    </submittedName>
</protein>
<keyword evidence="3" id="KW-1185">Reference proteome</keyword>
<evidence type="ECO:0000256" key="1">
    <source>
        <dbReference type="SAM" id="MobiDB-lite"/>
    </source>
</evidence>
<evidence type="ECO:0000313" key="3">
    <source>
        <dbReference type="Proteomes" id="UP001187343"/>
    </source>
</evidence>
<proteinExistence type="predicted"/>
<sequence length="116" mass="12877">MISGALGSQERSAEINRARGRDEEGHLQTFLRSPLIQSSRNELLIKRYPKDLTPGGPNEARPDLIAALRRAGPSVTGGSMPSRFNQLIPSQSRVGLCFLVACFPSDRKVRKYYNMC</sequence>